<evidence type="ECO:0000259" key="4">
    <source>
        <dbReference type="PROSITE" id="PS51406"/>
    </source>
</evidence>
<feature type="coiled-coil region" evidence="1">
    <location>
        <begin position="457"/>
        <end position="484"/>
    </location>
</feature>
<name>A0ABM1SSL2_LIMPO</name>
<feature type="coiled-coil region" evidence="1">
    <location>
        <begin position="136"/>
        <end position="208"/>
    </location>
</feature>
<dbReference type="Gene3D" id="1.10.287.1490">
    <property type="match status" value="1"/>
</dbReference>
<evidence type="ECO:0000313" key="5">
    <source>
        <dbReference type="Proteomes" id="UP000694941"/>
    </source>
</evidence>
<sequence length="882" mass="102485">MMEYKFCQPNLLALARTLVSFLLLLQSVSCSLDSFAPSELNSVTNMLKELKSEVETLREARHQDKAFIKVLEQRVNWLERSTASSQHPTLQPPLVTPPHLKILDKSESHHHYKGSSKAHHHHHVRASRTHGTVRSLEKEHRVLGRLESQLRQLQRDLAEIVAVKEREVGVTEEAGDLRLETELLRTEIRRLQQNLNSLRADREHDQETLAPLRVNQATNKWLQKTVEHLRSEIGELAATLNVSASLNRWHTFESTVALLKSDFVALQKEVEALQALHMKDAASVDQLQEEVKDLRSLSQKLSVNYQHLSEEVASLKDEEEIQAANRRSVSRISPHEEKNTNEVMTRRTSASVTEDNGSTKRDHHFSGFHKSGIFHRTHRHRHVKKELTMMQKTMEAIEKKQAKIQRDIHWMKKNYTTMSSNVHALSRTTSLLENQIPSFKKQQFDMHRQMKENNGISESLHQEIRATKKELKNITQTIEVVEKLHSSSLRLFEALETMEGRFDKSIHDLQKEVSKSDFNLGQLQSSFEIIREDQNDHYETLKTLNKDYSILKMEVQRDRYKVLALQNEVLNQSLQECKTNNEEILKEMKLTNLDNKIGKLQTQINDNQLKVDALYTQVKTKIDTTSLSAWNERHEELKQGIHNISSSIPQIKSYYSDLKNEISKFVNLLPKDCSMKQVTMPTAERKSGVHLIHPEGVEYAVPTYCDMDTDGGGWTVIQRREDGSEDFYRDWEDYKRGFGEQSGEYWLGNEVIHHMTTMDNYTLRMDMWDTFGHYKFAEYEIFIVANETDNYRLVIGGYHGNASDAMENHNGMAFSTKDRDNDASSTHCAVYYSSGWWYNHCQYVNINGRYNIGLTWYDIDQHEWVQLTKVEMKLRPSKISYL</sequence>
<keyword evidence="5" id="KW-1185">Reference proteome</keyword>
<dbReference type="InterPro" id="IPR036056">
    <property type="entry name" value="Fibrinogen-like_C"/>
</dbReference>
<protein>
    <submittedName>
        <fullName evidence="6">Protein scabrous-like</fullName>
    </submittedName>
</protein>
<dbReference type="GeneID" id="106463420"/>
<dbReference type="NCBIfam" id="NF040941">
    <property type="entry name" value="GGGWT_bact"/>
    <property type="match status" value="1"/>
</dbReference>
<organism evidence="5 6">
    <name type="scientific">Limulus polyphemus</name>
    <name type="common">Atlantic horseshoe crab</name>
    <dbReference type="NCBI Taxonomy" id="6850"/>
    <lineage>
        <taxon>Eukaryota</taxon>
        <taxon>Metazoa</taxon>
        <taxon>Ecdysozoa</taxon>
        <taxon>Arthropoda</taxon>
        <taxon>Chelicerata</taxon>
        <taxon>Merostomata</taxon>
        <taxon>Xiphosura</taxon>
        <taxon>Limulidae</taxon>
        <taxon>Limulus</taxon>
    </lineage>
</organism>
<dbReference type="Pfam" id="PF00147">
    <property type="entry name" value="Fibrinogen_C"/>
    <property type="match status" value="1"/>
</dbReference>
<dbReference type="PANTHER" id="PTHR19143:SF444">
    <property type="entry name" value="PROTEIN SCABROUS"/>
    <property type="match status" value="1"/>
</dbReference>
<evidence type="ECO:0000256" key="1">
    <source>
        <dbReference type="SAM" id="Coils"/>
    </source>
</evidence>
<dbReference type="CDD" id="cd00087">
    <property type="entry name" value="FReD"/>
    <property type="match status" value="1"/>
</dbReference>
<dbReference type="RefSeq" id="XP_022246618.1">
    <property type="nucleotide sequence ID" value="XM_022390910.1"/>
</dbReference>
<dbReference type="PANTHER" id="PTHR19143">
    <property type="entry name" value="FIBRINOGEN/TENASCIN/ANGIOPOEITIN"/>
    <property type="match status" value="1"/>
</dbReference>
<dbReference type="SUPFAM" id="SSF56496">
    <property type="entry name" value="Fibrinogen C-terminal domain-like"/>
    <property type="match status" value="1"/>
</dbReference>
<evidence type="ECO:0000256" key="3">
    <source>
        <dbReference type="SAM" id="SignalP"/>
    </source>
</evidence>
<dbReference type="Gene3D" id="3.90.215.10">
    <property type="entry name" value="Gamma Fibrinogen, chain A, domain 1"/>
    <property type="match status" value="1"/>
</dbReference>
<feature type="compositionally biased region" description="Polar residues" evidence="2">
    <location>
        <begin position="341"/>
        <end position="356"/>
    </location>
</feature>
<dbReference type="InterPro" id="IPR002181">
    <property type="entry name" value="Fibrinogen_a/b/g_C_dom"/>
</dbReference>
<feature type="coiled-coil region" evidence="1">
    <location>
        <begin position="256"/>
        <end position="318"/>
    </location>
</feature>
<feature type="compositionally biased region" description="Basic residues" evidence="2">
    <location>
        <begin position="110"/>
        <end position="128"/>
    </location>
</feature>
<feature type="domain" description="Fibrinogen C-terminal" evidence="4">
    <location>
        <begin position="664"/>
        <end position="878"/>
    </location>
</feature>
<feature type="region of interest" description="Disordered" evidence="2">
    <location>
        <begin position="325"/>
        <end position="367"/>
    </location>
</feature>
<dbReference type="InterPro" id="IPR014716">
    <property type="entry name" value="Fibrinogen_a/b/g_C_1"/>
</dbReference>
<dbReference type="Proteomes" id="UP000694941">
    <property type="component" value="Unplaced"/>
</dbReference>
<keyword evidence="3" id="KW-0732">Signal</keyword>
<evidence type="ECO:0000313" key="6">
    <source>
        <dbReference type="RefSeq" id="XP_022246618.1"/>
    </source>
</evidence>
<accession>A0ABM1SSL2</accession>
<dbReference type="SMART" id="SM00186">
    <property type="entry name" value="FBG"/>
    <property type="match status" value="1"/>
</dbReference>
<evidence type="ECO:0000256" key="2">
    <source>
        <dbReference type="SAM" id="MobiDB-lite"/>
    </source>
</evidence>
<proteinExistence type="predicted"/>
<dbReference type="InterPro" id="IPR050373">
    <property type="entry name" value="Fibrinogen_C-term_domain"/>
</dbReference>
<feature type="signal peptide" evidence="3">
    <location>
        <begin position="1"/>
        <end position="30"/>
    </location>
</feature>
<reference evidence="6" key="1">
    <citation type="submission" date="2025-08" db="UniProtKB">
        <authorList>
            <consortium name="RefSeq"/>
        </authorList>
    </citation>
    <scope>IDENTIFICATION</scope>
    <source>
        <tissue evidence="6">Muscle</tissue>
    </source>
</reference>
<dbReference type="PROSITE" id="PS51406">
    <property type="entry name" value="FIBRINOGEN_C_2"/>
    <property type="match status" value="1"/>
</dbReference>
<gene>
    <name evidence="6" type="primary">LOC106463420</name>
</gene>
<feature type="region of interest" description="Disordered" evidence="2">
    <location>
        <begin position="108"/>
        <end position="135"/>
    </location>
</feature>
<keyword evidence="1" id="KW-0175">Coiled coil</keyword>
<feature type="chain" id="PRO_5045507466" evidence="3">
    <location>
        <begin position="31"/>
        <end position="882"/>
    </location>
</feature>
<dbReference type="SUPFAM" id="SSF57997">
    <property type="entry name" value="Tropomyosin"/>
    <property type="match status" value="1"/>
</dbReference>